<protein>
    <submittedName>
        <fullName evidence="1">Phage tail P2-like protein</fullName>
    </submittedName>
</protein>
<accession>A0A939BR31</accession>
<evidence type="ECO:0000313" key="1">
    <source>
        <dbReference type="EMBL" id="MBM7592245.1"/>
    </source>
</evidence>
<dbReference type="EMBL" id="JAFBEB010000022">
    <property type="protein sequence ID" value="MBM7592245.1"/>
    <property type="molecule type" value="Genomic_DNA"/>
</dbReference>
<reference evidence="1" key="1">
    <citation type="submission" date="2021-01" db="EMBL/GenBank/DDBJ databases">
        <title>Genomic Encyclopedia of Type Strains, Phase IV (KMG-IV): sequencing the most valuable type-strain genomes for metagenomic binning, comparative biology and taxonomic classification.</title>
        <authorList>
            <person name="Goeker M."/>
        </authorList>
    </citation>
    <scope>NUCLEOTIDE SEQUENCE</scope>
    <source>
        <strain evidence="1">DSM 25523</strain>
    </source>
</reference>
<dbReference type="AlphaFoldDB" id="A0A939BR31"/>
<name>A0A939BR31_9BACL</name>
<keyword evidence="2" id="KW-1185">Reference proteome</keyword>
<sequence length="202" mass="23080">MVNLSEISLINLLTPNLLADENIRNAALSLDRELQDIASATSRLPLLANLDSLDEQWLDELLWQFHVEGIEFAETLDEKRGLIRNSIDVHRTKGTRYAIERILEILSMQGVIEEWWEFDGEPFTFRIDINIKSDRVITNEKLNLLEKLVKEYKNTRSHLTKIGTVLTTKGIIEYSSPEKLLVAENMPLDCGAFYCGGENSLC</sequence>
<evidence type="ECO:0000313" key="2">
    <source>
        <dbReference type="Proteomes" id="UP000717624"/>
    </source>
</evidence>
<proteinExistence type="predicted"/>
<dbReference type="NCBIfam" id="TIGR01634">
    <property type="entry name" value="tail_P2_I"/>
    <property type="match status" value="1"/>
</dbReference>
<dbReference type="Proteomes" id="UP000717624">
    <property type="component" value="Unassembled WGS sequence"/>
</dbReference>
<dbReference type="RefSeq" id="WP_204520048.1">
    <property type="nucleotide sequence ID" value="NZ_JAFBEB010000022.1"/>
</dbReference>
<dbReference type="Pfam" id="PF09684">
    <property type="entry name" value="Tail_P2_I"/>
    <property type="match status" value="1"/>
</dbReference>
<comment type="caution">
    <text evidence="1">The sequence shown here is derived from an EMBL/GenBank/DDBJ whole genome shotgun (WGS) entry which is preliminary data.</text>
</comment>
<gene>
    <name evidence="1" type="ORF">JOD01_003907</name>
</gene>
<dbReference type="InterPro" id="IPR006521">
    <property type="entry name" value="Tail_protein_I"/>
</dbReference>
<organism evidence="1 2">
    <name type="scientific">Brevibacillus fulvus</name>
    <dbReference type="NCBI Taxonomy" id="1125967"/>
    <lineage>
        <taxon>Bacteria</taxon>
        <taxon>Bacillati</taxon>
        <taxon>Bacillota</taxon>
        <taxon>Bacilli</taxon>
        <taxon>Bacillales</taxon>
        <taxon>Paenibacillaceae</taxon>
        <taxon>Brevibacillus</taxon>
    </lineage>
</organism>